<reference evidence="1" key="1">
    <citation type="submission" date="2022-08" db="EMBL/GenBank/DDBJ databases">
        <title>A Global Phylogenomic Analysis of the Shiitake Genus Lentinula.</title>
        <authorList>
            <consortium name="DOE Joint Genome Institute"/>
            <person name="Sierra-Patev S."/>
            <person name="Min B."/>
            <person name="Naranjo-Ortiz M."/>
            <person name="Looney B."/>
            <person name="Konkel Z."/>
            <person name="Slot J.C."/>
            <person name="Sakamoto Y."/>
            <person name="Steenwyk J.L."/>
            <person name="Rokas A."/>
            <person name="Carro J."/>
            <person name="Camarero S."/>
            <person name="Ferreira P."/>
            <person name="Molpeceres G."/>
            <person name="Ruiz-Duenas F.J."/>
            <person name="Serrano A."/>
            <person name="Henrissat B."/>
            <person name="Drula E."/>
            <person name="Hughes K.W."/>
            <person name="Mata J.L."/>
            <person name="Ishikawa N.K."/>
            <person name="Vargas-Isla R."/>
            <person name="Ushijima S."/>
            <person name="Smith C.A."/>
            <person name="Ahrendt S."/>
            <person name="Andreopoulos W."/>
            <person name="He G."/>
            <person name="Labutti K."/>
            <person name="Lipzen A."/>
            <person name="Ng V."/>
            <person name="Riley R."/>
            <person name="Sandor L."/>
            <person name="Barry K."/>
            <person name="Martinez A.T."/>
            <person name="Xiao Y."/>
            <person name="Gibbons J.G."/>
            <person name="Terashima K."/>
            <person name="Grigoriev I.V."/>
            <person name="Hibbett D.S."/>
        </authorList>
    </citation>
    <scope>NUCLEOTIDE SEQUENCE</scope>
    <source>
        <strain evidence="1">RHP3577 ss4</strain>
    </source>
</reference>
<name>A0ABQ8VXR5_9AGAR</name>
<protein>
    <submittedName>
        <fullName evidence="1">Uncharacterized protein</fullName>
    </submittedName>
</protein>
<proteinExistence type="predicted"/>
<comment type="caution">
    <text evidence="1">The sequence shown here is derived from an EMBL/GenBank/DDBJ whole genome shotgun (WGS) entry which is preliminary data.</text>
</comment>
<gene>
    <name evidence="1" type="ORF">C8R41DRAFT_806243</name>
</gene>
<dbReference type="Proteomes" id="UP001150217">
    <property type="component" value="Unassembled WGS sequence"/>
</dbReference>
<sequence>MLFKASYLSIFASFLLATYVAPSHSLAIVYIKFYFQNPDIAPPGTGSSSPQVRETVKFVTDVLRLKNGAKAKWKPQYRNRLDHDEDELSFYYWGDGVGHDCKREESSCFATGTQHGDQWHFEIYGSTNALLHHFSIPSFSSQHPQRPVHDIDHLDLHGIPQ</sequence>
<accession>A0ABQ8VXR5</accession>
<keyword evidence="2" id="KW-1185">Reference proteome</keyword>
<evidence type="ECO:0000313" key="1">
    <source>
        <dbReference type="EMBL" id="KAJ4501188.1"/>
    </source>
</evidence>
<dbReference type="EMBL" id="JANVFT010000002">
    <property type="protein sequence ID" value="KAJ4501188.1"/>
    <property type="molecule type" value="Genomic_DNA"/>
</dbReference>
<organism evidence="1 2">
    <name type="scientific">Lentinula lateritia</name>
    <dbReference type="NCBI Taxonomy" id="40482"/>
    <lineage>
        <taxon>Eukaryota</taxon>
        <taxon>Fungi</taxon>
        <taxon>Dikarya</taxon>
        <taxon>Basidiomycota</taxon>
        <taxon>Agaricomycotina</taxon>
        <taxon>Agaricomycetes</taxon>
        <taxon>Agaricomycetidae</taxon>
        <taxon>Agaricales</taxon>
        <taxon>Marasmiineae</taxon>
        <taxon>Omphalotaceae</taxon>
        <taxon>Lentinula</taxon>
    </lineage>
</organism>
<evidence type="ECO:0000313" key="2">
    <source>
        <dbReference type="Proteomes" id="UP001150217"/>
    </source>
</evidence>